<dbReference type="RefSeq" id="WP_022775476.1">
    <property type="nucleotide sequence ID" value="NC_022576.1"/>
</dbReference>
<organism evidence="7 8">
    <name type="scientific">Candidatus Symbiobacter mobilis CR</name>
    <dbReference type="NCBI Taxonomy" id="946483"/>
    <lineage>
        <taxon>Bacteria</taxon>
        <taxon>Pseudomonadati</taxon>
        <taxon>Pseudomonadota</taxon>
        <taxon>Betaproteobacteria</taxon>
        <taxon>Burkholderiales</taxon>
        <taxon>Comamonadaceae</taxon>
    </lineage>
</organism>
<dbReference type="CDD" id="cd06170">
    <property type="entry name" value="LuxR_C_like"/>
    <property type="match status" value="1"/>
</dbReference>
<dbReference type="Gene3D" id="3.40.50.2300">
    <property type="match status" value="1"/>
</dbReference>
<dbReference type="eggNOG" id="COG4566">
    <property type="taxonomic scope" value="Bacteria"/>
</dbReference>
<comment type="caution">
    <text evidence="4">Lacks conserved residue(s) required for the propagation of feature annotation.</text>
</comment>
<evidence type="ECO:0000259" key="6">
    <source>
        <dbReference type="PROSITE" id="PS50110"/>
    </source>
</evidence>
<dbReference type="OrthoDB" id="9802186at2"/>
<dbReference type="Pfam" id="PF00196">
    <property type="entry name" value="GerE"/>
    <property type="match status" value="1"/>
</dbReference>
<evidence type="ECO:0000259" key="5">
    <source>
        <dbReference type="PROSITE" id="PS50043"/>
    </source>
</evidence>
<dbReference type="InterPro" id="IPR001789">
    <property type="entry name" value="Sig_transdc_resp-reg_receiver"/>
</dbReference>
<dbReference type="STRING" id="946483.Cenrod_2175"/>
<evidence type="ECO:0000256" key="2">
    <source>
        <dbReference type="ARBA" id="ARBA00023125"/>
    </source>
</evidence>
<evidence type="ECO:0000256" key="4">
    <source>
        <dbReference type="PROSITE-ProRule" id="PRU00169"/>
    </source>
</evidence>
<dbReference type="SUPFAM" id="SSF46894">
    <property type="entry name" value="C-terminal effector domain of the bipartite response regulators"/>
    <property type="match status" value="1"/>
</dbReference>
<dbReference type="InterPro" id="IPR036388">
    <property type="entry name" value="WH-like_DNA-bd_sf"/>
</dbReference>
<dbReference type="PROSITE" id="PS00622">
    <property type="entry name" value="HTH_LUXR_1"/>
    <property type="match status" value="1"/>
</dbReference>
<dbReference type="Gene3D" id="1.10.10.10">
    <property type="entry name" value="Winged helix-like DNA-binding domain superfamily/Winged helix DNA-binding domain"/>
    <property type="match status" value="1"/>
</dbReference>
<dbReference type="GO" id="GO:0003677">
    <property type="term" value="F:DNA binding"/>
    <property type="evidence" value="ECO:0007669"/>
    <property type="project" value="UniProtKB-KW"/>
</dbReference>
<keyword evidence="8" id="KW-1185">Reference proteome</keyword>
<accession>U5NDJ8</accession>
<dbReference type="HOGENOM" id="CLU_000445_90_4_4"/>
<dbReference type="PROSITE" id="PS50043">
    <property type="entry name" value="HTH_LUXR_2"/>
    <property type="match status" value="1"/>
</dbReference>
<evidence type="ECO:0000313" key="8">
    <source>
        <dbReference type="Proteomes" id="UP000017184"/>
    </source>
</evidence>
<dbReference type="Pfam" id="PF00072">
    <property type="entry name" value="Response_reg"/>
    <property type="match status" value="1"/>
</dbReference>
<evidence type="ECO:0000256" key="1">
    <source>
        <dbReference type="ARBA" id="ARBA00023015"/>
    </source>
</evidence>
<dbReference type="PANTHER" id="PTHR44688">
    <property type="entry name" value="DNA-BINDING TRANSCRIPTIONAL ACTIVATOR DEVR_DOSR"/>
    <property type="match status" value="1"/>
</dbReference>
<gene>
    <name evidence="7" type="ORF">Cenrod_2175</name>
</gene>
<sequence>MPTSIAVIDPDESARLPLRPVFVKVGLSVWEFEDGESYLRHTEPHLGLFTELRLPGKAGIDVLAALQQRRHPLPVAVLTAHADVPTAVEAMKRGAIDVLEHPCDPGKLLAVVERMHALYALHRHGLPLHRHIMQSLSAREIEVLERVFAGRMNKQIADDLGVTSKTVEFHRANLMRKCSATTMAELLRIAVLGKACR</sequence>
<protein>
    <submittedName>
        <fullName evidence="7">Response regulator</fullName>
    </submittedName>
</protein>
<keyword evidence="2" id="KW-0238">DNA-binding</keyword>
<dbReference type="SMART" id="SM00448">
    <property type="entry name" value="REC"/>
    <property type="match status" value="1"/>
</dbReference>
<dbReference type="SMART" id="SM00421">
    <property type="entry name" value="HTH_LUXR"/>
    <property type="match status" value="1"/>
</dbReference>
<keyword evidence="3" id="KW-0804">Transcription</keyword>
<feature type="domain" description="HTH luxR-type" evidence="5">
    <location>
        <begin position="129"/>
        <end position="194"/>
    </location>
</feature>
<dbReference type="Proteomes" id="UP000017184">
    <property type="component" value="Chromosome"/>
</dbReference>
<dbReference type="InterPro" id="IPR011006">
    <property type="entry name" value="CheY-like_superfamily"/>
</dbReference>
<dbReference type="KEGG" id="cbx:Cenrod_2175"/>
<dbReference type="GO" id="GO:0000160">
    <property type="term" value="P:phosphorelay signal transduction system"/>
    <property type="evidence" value="ECO:0007669"/>
    <property type="project" value="InterPro"/>
</dbReference>
<dbReference type="PROSITE" id="PS50110">
    <property type="entry name" value="RESPONSE_REGULATORY"/>
    <property type="match status" value="1"/>
</dbReference>
<evidence type="ECO:0000256" key="3">
    <source>
        <dbReference type="ARBA" id="ARBA00023163"/>
    </source>
</evidence>
<feature type="domain" description="Response regulatory" evidence="6">
    <location>
        <begin position="4"/>
        <end position="116"/>
    </location>
</feature>
<reference evidence="7 8" key="1">
    <citation type="journal article" date="2013" name="Genome Biol.">
        <title>Genomic analysis reveals key aspects of prokaryotic symbiosis in the phototrophic consortium "Chlorochromatium aggregatum".</title>
        <authorList>
            <person name="Liu Z."/>
            <person name="Muller J."/>
            <person name="Li T."/>
            <person name="Alvey R.M."/>
            <person name="Vogl K."/>
            <person name="Frigaard N.U."/>
            <person name="Rockwell N.C."/>
            <person name="Boyd E.S."/>
            <person name="Tomsho L.P."/>
            <person name="Schuster S.C."/>
            <person name="Henke P."/>
            <person name="Rohde M."/>
            <person name="Overmann J."/>
            <person name="Bryant D.A."/>
        </authorList>
    </citation>
    <scope>NUCLEOTIDE SEQUENCE [LARGE SCALE GENOMIC DNA]</scope>
    <source>
        <strain evidence="7">CR</strain>
    </source>
</reference>
<dbReference type="InterPro" id="IPR000792">
    <property type="entry name" value="Tscrpt_reg_LuxR_C"/>
</dbReference>
<name>U5NDJ8_9BURK</name>
<dbReference type="PANTHER" id="PTHR44688:SF16">
    <property type="entry name" value="DNA-BINDING TRANSCRIPTIONAL ACTIVATOR DEVR_DOSR"/>
    <property type="match status" value="1"/>
</dbReference>
<evidence type="ECO:0000313" key="7">
    <source>
        <dbReference type="EMBL" id="AGX88244.1"/>
    </source>
</evidence>
<proteinExistence type="predicted"/>
<dbReference type="GO" id="GO:0006355">
    <property type="term" value="P:regulation of DNA-templated transcription"/>
    <property type="evidence" value="ECO:0007669"/>
    <property type="project" value="InterPro"/>
</dbReference>
<dbReference type="SUPFAM" id="SSF52172">
    <property type="entry name" value="CheY-like"/>
    <property type="match status" value="1"/>
</dbReference>
<dbReference type="InterPro" id="IPR016032">
    <property type="entry name" value="Sig_transdc_resp-reg_C-effctor"/>
</dbReference>
<dbReference type="AlphaFoldDB" id="U5NDJ8"/>
<dbReference type="EMBL" id="CP004885">
    <property type="protein sequence ID" value="AGX88244.1"/>
    <property type="molecule type" value="Genomic_DNA"/>
</dbReference>
<dbReference type="PRINTS" id="PR00038">
    <property type="entry name" value="HTHLUXR"/>
</dbReference>
<keyword evidence="1" id="KW-0805">Transcription regulation</keyword>